<dbReference type="AlphaFoldDB" id="A0A9Q1LS85"/>
<dbReference type="SMART" id="SM00360">
    <property type="entry name" value="RRM"/>
    <property type="match status" value="2"/>
</dbReference>
<evidence type="ECO:0000256" key="1">
    <source>
        <dbReference type="PROSITE-ProRule" id="PRU00176"/>
    </source>
</evidence>
<dbReference type="Pfam" id="PF00076">
    <property type="entry name" value="RRM_1"/>
    <property type="match status" value="2"/>
</dbReference>
<dbReference type="GO" id="GO:0003723">
    <property type="term" value="F:RNA binding"/>
    <property type="evidence" value="ECO:0007669"/>
    <property type="project" value="UniProtKB-UniRule"/>
</dbReference>
<evidence type="ECO:0000256" key="2">
    <source>
        <dbReference type="SAM" id="Coils"/>
    </source>
</evidence>
<dbReference type="InterPro" id="IPR000504">
    <property type="entry name" value="RRM_dom"/>
</dbReference>
<protein>
    <recommendedName>
        <fullName evidence="4">RRM domain-containing protein</fullName>
    </recommendedName>
</protein>
<dbReference type="EMBL" id="JAJAGQ010000015">
    <property type="protein sequence ID" value="KAJ8541344.1"/>
    <property type="molecule type" value="Genomic_DNA"/>
</dbReference>
<reference evidence="6" key="1">
    <citation type="journal article" date="2023" name="Proc. Natl. Acad. Sci. U.S.A.">
        <title>Genomic and structural basis for evolution of tropane alkaloid biosynthesis.</title>
        <authorList>
            <person name="Wanga Y.-J."/>
            <person name="Taina T."/>
            <person name="Yua J.-Y."/>
            <person name="Lia J."/>
            <person name="Xua B."/>
            <person name="Chenc J."/>
            <person name="D'Auriad J.C."/>
            <person name="Huanga J.-P."/>
            <person name="Huanga S.-X."/>
        </authorList>
    </citation>
    <scope>NUCLEOTIDE SEQUENCE [LARGE SCALE GENOMIC DNA]</scope>
    <source>
        <strain evidence="6">cv. KIB-2019</strain>
    </source>
</reference>
<proteinExistence type="predicted"/>
<feature type="domain" description="RRM" evidence="4">
    <location>
        <begin position="397"/>
        <end position="476"/>
    </location>
</feature>
<dbReference type="Gene3D" id="3.30.70.330">
    <property type="match status" value="2"/>
</dbReference>
<feature type="domain" description="RRM" evidence="4">
    <location>
        <begin position="303"/>
        <end position="380"/>
    </location>
</feature>
<dbReference type="InterPro" id="IPR012677">
    <property type="entry name" value="Nucleotide-bd_a/b_plait_sf"/>
</dbReference>
<dbReference type="SUPFAM" id="SSF54928">
    <property type="entry name" value="RNA-binding domain, RBD"/>
    <property type="match status" value="2"/>
</dbReference>
<sequence length="500" mass="56914">MDLSQETEDYIRESMEYSVGLPVSTQTLQLKLRASEESLIRLRNQYLYLQAKLKDKDETIDRTRAESSINAVALKKFVEENQRLAVECSNLLAQCKRWERECSLYDHDREALMDFGNEADERAKEAEIRVHDLEEEVRKFSEELHFYKCQYETQVDDTATDNASMEQNLLDNLLETVIGRDDAASTAHAFLEANSGIEVCQRLLTKWKQLKPSTQKVIALVAEVNTLQKDKENLRINLHKAEDEVNVLFEQNNVLDEANKRLIRLYQKEKHTPGSGGKPSSGKCSHGNKRKSSPKISSPVEGKLDFSENAPWTYSADDLRPLFQKYGTVHDIEVAMYNKTRSRGLVFVTMGTHEEAKAVLENLEAYELEGRPLRLAWAKPKTKKPSSPPPSKPLPVHNLFIANLHFEARSRDLMDFFKDNGANVVSAEVIFNDNPRRSAGYGFVSLNTKEEADTALSSLDGKEFMGRPIRVAHSKRFLREGTKKTIESQEQPSELISVAE</sequence>
<feature type="coiled-coil region" evidence="2">
    <location>
        <begin position="217"/>
        <end position="258"/>
    </location>
</feature>
<organism evidence="5 6">
    <name type="scientific">Anisodus acutangulus</name>
    <dbReference type="NCBI Taxonomy" id="402998"/>
    <lineage>
        <taxon>Eukaryota</taxon>
        <taxon>Viridiplantae</taxon>
        <taxon>Streptophyta</taxon>
        <taxon>Embryophyta</taxon>
        <taxon>Tracheophyta</taxon>
        <taxon>Spermatophyta</taxon>
        <taxon>Magnoliopsida</taxon>
        <taxon>eudicotyledons</taxon>
        <taxon>Gunneridae</taxon>
        <taxon>Pentapetalae</taxon>
        <taxon>asterids</taxon>
        <taxon>lamiids</taxon>
        <taxon>Solanales</taxon>
        <taxon>Solanaceae</taxon>
        <taxon>Solanoideae</taxon>
        <taxon>Hyoscyameae</taxon>
        <taxon>Anisodus</taxon>
    </lineage>
</organism>
<keyword evidence="2" id="KW-0175">Coiled coil</keyword>
<dbReference type="PROSITE" id="PS50102">
    <property type="entry name" value="RRM"/>
    <property type="match status" value="2"/>
</dbReference>
<evidence type="ECO:0000313" key="6">
    <source>
        <dbReference type="Proteomes" id="UP001152561"/>
    </source>
</evidence>
<feature type="region of interest" description="Disordered" evidence="3">
    <location>
        <begin position="268"/>
        <end position="302"/>
    </location>
</feature>
<evidence type="ECO:0000313" key="5">
    <source>
        <dbReference type="EMBL" id="KAJ8541344.1"/>
    </source>
</evidence>
<dbReference type="PANTHER" id="PTHR35689:SF1">
    <property type="entry name" value="EARLY ENDOSOME ANTIGEN"/>
    <property type="match status" value="1"/>
</dbReference>
<dbReference type="OrthoDB" id="1913731at2759"/>
<dbReference type="Proteomes" id="UP001152561">
    <property type="component" value="Unassembled WGS sequence"/>
</dbReference>
<feature type="coiled-coil region" evidence="2">
    <location>
        <begin position="81"/>
        <end position="150"/>
    </location>
</feature>
<gene>
    <name evidence="5" type="ORF">K7X08_002160</name>
</gene>
<dbReference type="InterPro" id="IPR035979">
    <property type="entry name" value="RBD_domain_sf"/>
</dbReference>
<evidence type="ECO:0000259" key="4">
    <source>
        <dbReference type="PROSITE" id="PS50102"/>
    </source>
</evidence>
<evidence type="ECO:0000256" key="3">
    <source>
        <dbReference type="SAM" id="MobiDB-lite"/>
    </source>
</evidence>
<name>A0A9Q1LS85_9SOLA</name>
<keyword evidence="6" id="KW-1185">Reference proteome</keyword>
<dbReference type="PANTHER" id="PTHR35689">
    <property type="entry name" value="EARLY ENDOSOME ANTIGEN"/>
    <property type="match status" value="1"/>
</dbReference>
<accession>A0A9Q1LS85</accession>
<comment type="caution">
    <text evidence="5">The sequence shown here is derived from an EMBL/GenBank/DDBJ whole genome shotgun (WGS) entry which is preliminary data.</text>
</comment>
<keyword evidence="1" id="KW-0694">RNA-binding</keyword>